<feature type="chain" id="PRO_5046076799" evidence="2">
    <location>
        <begin position="28"/>
        <end position="400"/>
    </location>
</feature>
<reference evidence="3 4" key="1">
    <citation type="submission" date="2023-06" db="EMBL/GenBank/DDBJ databases">
        <title>Roseiconus lacunae JC819 isolated from Gulf of Mannar region, Tamil Nadu.</title>
        <authorList>
            <person name="Pk S."/>
            <person name="Ch S."/>
            <person name="Ch V.R."/>
        </authorList>
    </citation>
    <scope>NUCLEOTIDE SEQUENCE [LARGE SCALE GENOMIC DNA]</scope>
    <source>
        <strain evidence="3 4">JC819</strain>
    </source>
</reference>
<dbReference type="EMBL" id="JASZZN010000033">
    <property type="protein sequence ID" value="MDM4019184.1"/>
    <property type="molecule type" value="Genomic_DNA"/>
</dbReference>
<gene>
    <name evidence="3" type="ORF">QTN89_27260</name>
</gene>
<evidence type="ECO:0000313" key="3">
    <source>
        <dbReference type="EMBL" id="MDM4019184.1"/>
    </source>
</evidence>
<dbReference type="PROSITE" id="PS50297">
    <property type="entry name" value="ANK_REP_REGION"/>
    <property type="match status" value="1"/>
</dbReference>
<name>A0ABT7PRP9_9BACT</name>
<dbReference type="RefSeq" id="WP_289167251.1">
    <property type="nucleotide sequence ID" value="NZ_JASZZN010000033.1"/>
</dbReference>
<keyword evidence="2" id="KW-0732">Signal</keyword>
<dbReference type="SUPFAM" id="SSF48403">
    <property type="entry name" value="Ankyrin repeat"/>
    <property type="match status" value="1"/>
</dbReference>
<proteinExistence type="predicted"/>
<dbReference type="InterPro" id="IPR002110">
    <property type="entry name" value="Ankyrin_rpt"/>
</dbReference>
<protein>
    <submittedName>
        <fullName evidence="3">Ankyrin repeat domain-containing protein</fullName>
    </submittedName>
</protein>
<dbReference type="Proteomes" id="UP001239462">
    <property type="component" value="Unassembled WGS sequence"/>
</dbReference>
<organism evidence="3 4">
    <name type="scientific">Roseiconus lacunae</name>
    <dbReference type="NCBI Taxonomy" id="2605694"/>
    <lineage>
        <taxon>Bacteria</taxon>
        <taxon>Pseudomonadati</taxon>
        <taxon>Planctomycetota</taxon>
        <taxon>Planctomycetia</taxon>
        <taxon>Pirellulales</taxon>
        <taxon>Pirellulaceae</taxon>
        <taxon>Roseiconus</taxon>
    </lineage>
</organism>
<feature type="repeat" description="ANK" evidence="1">
    <location>
        <begin position="238"/>
        <end position="270"/>
    </location>
</feature>
<accession>A0ABT7PRP9</accession>
<dbReference type="SMART" id="SM00248">
    <property type="entry name" value="ANK"/>
    <property type="match status" value="1"/>
</dbReference>
<feature type="signal peptide" evidence="2">
    <location>
        <begin position="1"/>
        <end position="27"/>
    </location>
</feature>
<evidence type="ECO:0000313" key="4">
    <source>
        <dbReference type="Proteomes" id="UP001239462"/>
    </source>
</evidence>
<dbReference type="InterPro" id="IPR036770">
    <property type="entry name" value="Ankyrin_rpt-contain_sf"/>
</dbReference>
<sequence length="400" mass="44263">MLLRRPLLRFISTTFLALFATSGFSSAQSPSESDSPTGRPATLFNQLCELNENWREREISFGDTISTAKVDDEVRLIQTHLRLVHRQLSDASVDHLDDSLRIRRAALLDTLYAYMEEGQFPQNVFVSGRRPVFIDPWGVHCAVGHLIAASGHPRLAKRINDEHQLCYLRDITTAGLENWQQRSGFSFEELALIQPSYHFRLRTRLNYPEDIESLILGDSSKLIAALENGERDLDDRCGGKTILHFAAAAGDLKLVKLLFEKGANLNALSRSGLEHADTATKQMYRQIKVQWGHPTTAIGPNNTGYGVTGAVFNSVHGRFIADVLSDVRGGVAGLNALDYAMRAPVPSGLHYRTNGSVIGVGFGKHPSQRVDPLKDLKQNRAAVAAWLQSQGLTKTKAVDH</sequence>
<keyword evidence="1" id="KW-0040">ANK repeat</keyword>
<evidence type="ECO:0000256" key="1">
    <source>
        <dbReference type="PROSITE-ProRule" id="PRU00023"/>
    </source>
</evidence>
<keyword evidence="4" id="KW-1185">Reference proteome</keyword>
<comment type="caution">
    <text evidence="3">The sequence shown here is derived from an EMBL/GenBank/DDBJ whole genome shotgun (WGS) entry which is preliminary data.</text>
</comment>
<evidence type="ECO:0000256" key="2">
    <source>
        <dbReference type="SAM" id="SignalP"/>
    </source>
</evidence>
<dbReference type="Pfam" id="PF13857">
    <property type="entry name" value="Ank_5"/>
    <property type="match status" value="1"/>
</dbReference>
<dbReference type="PROSITE" id="PS50088">
    <property type="entry name" value="ANK_REPEAT"/>
    <property type="match status" value="1"/>
</dbReference>
<dbReference type="Gene3D" id="1.25.40.20">
    <property type="entry name" value="Ankyrin repeat-containing domain"/>
    <property type="match status" value="1"/>
</dbReference>